<organism evidence="7 8">
    <name type="scientific">Macaca fascicularis</name>
    <name type="common">Crab-eating macaque</name>
    <name type="synonym">Cynomolgus monkey</name>
    <dbReference type="NCBI Taxonomy" id="9541"/>
    <lineage>
        <taxon>Eukaryota</taxon>
        <taxon>Metazoa</taxon>
        <taxon>Chordata</taxon>
        <taxon>Craniata</taxon>
        <taxon>Vertebrata</taxon>
        <taxon>Euteleostomi</taxon>
        <taxon>Mammalia</taxon>
        <taxon>Eutheria</taxon>
        <taxon>Euarchontoglires</taxon>
        <taxon>Primates</taxon>
        <taxon>Haplorrhini</taxon>
        <taxon>Catarrhini</taxon>
        <taxon>Cercopithecidae</taxon>
        <taxon>Cercopithecinae</taxon>
        <taxon>Macaca</taxon>
    </lineage>
</organism>
<reference evidence="7" key="2">
    <citation type="submission" date="2025-08" db="UniProtKB">
        <authorList>
            <consortium name="Ensembl"/>
        </authorList>
    </citation>
    <scope>IDENTIFICATION</scope>
</reference>
<evidence type="ECO:0000313" key="8">
    <source>
        <dbReference type="Proteomes" id="UP000233100"/>
    </source>
</evidence>
<keyword evidence="8" id="KW-1185">Reference proteome</keyword>
<reference evidence="7" key="3">
    <citation type="submission" date="2025-09" db="UniProtKB">
        <authorList>
            <consortium name="Ensembl"/>
        </authorList>
    </citation>
    <scope>IDENTIFICATION</scope>
</reference>
<dbReference type="Ensembl" id="ENSMFAT00000097124.1">
    <property type="protein sequence ID" value="ENSMFAP00000051994.1"/>
    <property type="gene ID" value="ENSMFAG00000050062.1"/>
</dbReference>
<evidence type="ECO:0000256" key="5">
    <source>
        <dbReference type="ARBA" id="ARBA00023040"/>
    </source>
</evidence>
<evidence type="ECO:0000256" key="6">
    <source>
        <dbReference type="ARBA" id="ARBA00023170"/>
    </source>
</evidence>
<sequence>MAYDGYVAVCLGMLVSGQCGQHVSAHGPEVSFCGSGQNQNFLCEVPTLLLLSCSPIAPNNIMITVIDVYFGVVNFLLTMVSHPLHHRQPLQHPAHPHCGGQSRRPSPRAPPACCWSACTTPPSPTPGLRVLLHRRLHLVCVYCSAVAYAWSACTAPRLAGLRVLLRRRLRLVCVYCSAVAYAWSACTAPPSPTPGLRVLLRRRLHLHPPGLQLLHGQQHSGGCAVHSGQPHPEPLTYSLRNKDVTVALRRVCSCIG</sequence>
<keyword evidence="2" id="KW-0472">Membrane</keyword>
<keyword evidence="3" id="KW-0716">Sensory transduction</keyword>
<dbReference type="AlphaFoldDB" id="A0A7N9CMA9"/>
<reference evidence="7 8" key="1">
    <citation type="submission" date="2013-03" db="EMBL/GenBank/DDBJ databases">
        <authorList>
            <person name="Warren W."/>
            <person name="Wilson R.K."/>
        </authorList>
    </citation>
    <scope>NUCLEOTIDE SEQUENCE</scope>
</reference>
<evidence type="ECO:0008006" key="9">
    <source>
        <dbReference type="Google" id="ProtNLM"/>
    </source>
</evidence>
<keyword evidence="2" id="KW-1003">Cell membrane</keyword>
<protein>
    <recommendedName>
        <fullName evidence="9">G-protein coupled receptors family 1 profile domain-containing protein</fullName>
    </recommendedName>
</protein>
<keyword evidence="5" id="KW-0297">G-protein coupled receptor</keyword>
<dbReference type="InterPro" id="IPR050516">
    <property type="entry name" value="Olfactory_GPCR"/>
</dbReference>
<evidence type="ECO:0000313" key="7">
    <source>
        <dbReference type="Ensembl" id="ENSMFAP00000051994.1"/>
    </source>
</evidence>
<dbReference type="GO" id="GO:0004930">
    <property type="term" value="F:G protein-coupled receptor activity"/>
    <property type="evidence" value="ECO:0007669"/>
    <property type="project" value="UniProtKB-KW"/>
</dbReference>
<comment type="subcellular location">
    <subcellularLocation>
        <location evidence="1">Cell membrane</location>
        <topology evidence="1">Multi-pass membrane protein</topology>
    </subcellularLocation>
</comment>
<keyword evidence="5" id="KW-0807">Transducer</keyword>
<evidence type="ECO:0000256" key="1">
    <source>
        <dbReference type="ARBA" id="ARBA00004651"/>
    </source>
</evidence>
<accession>A0A7N9CMA9</accession>
<name>A0A7N9CMA9_MACFA</name>
<dbReference type="Proteomes" id="UP000233100">
    <property type="component" value="Chromosome 9"/>
</dbReference>
<evidence type="ECO:0000256" key="3">
    <source>
        <dbReference type="ARBA" id="ARBA00022606"/>
    </source>
</evidence>
<evidence type="ECO:0000256" key="4">
    <source>
        <dbReference type="ARBA" id="ARBA00022725"/>
    </source>
</evidence>
<dbReference type="PANTHER" id="PTHR26452">
    <property type="entry name" value="OLFACTORY RECEPTOR"/>
    <property type="match status" value="1"/>
</dbReference>
<dbReference type="GO" id="GO:0007608">
    <property type="term" value="P:sensory perception of smell"/>
    <property type="evidence" value="ECO:0007669"/>
    <property type="project" value="UniProtKB-KW"/>
</dbReference>
<keyword evidence="6" id="KW-0675">Receptor</keyword>
<keyword evidence="4" id="KW-0552">Olfaction</keyword>
<proteinExistence type="predicted"/>
<dbReference type="GO" id="GO:0005886">
    <property type="term" value="C:plasma membrane"/>
    <property type="evidence" value="ECO:0007669"/>
    <property type="project" value="UniProtKB-SubCell"/>
</dbReference>
<evidence type="ECO:0000256" key="2">
    <source>
        <dbReference type="ARBA" id="ARBA00022475"/>
    </source>
</evidence>